<keyword evidence="11" id="KW-1185">Reference proteome</keyword>
<dbReference type="EMBL" id="SGXA01000001">
    <property type="protein sequence ID" value="RZS74933.1"/>
    <property type="molecule type" value="Genomic_DNA"/>
</dbReference>
<evidence type="ECO:0000313" key="11">
    <source>
        <dbReference type="Proteomes" id="UP000293874"/>
    </source>
</evidence>
<dbReference type="EC" id="5.3.1.8" evidence="3"/>
<evidence type="ECO:0000256" key="3">
    <source>
        <dbReference type="ARBA" id="ARBA00011956"/>
    </source>
</evidence>
<protein>
    <recommendedName>
        <fullName evidence="3">mannose-6-phosphate isomerase</fullName>
        <ecNumber evidence="3">5.3.1.8</ecNumber>
    </recommendedName>
</protein>
<comment type="caution">
    <text evidence="10">The sequence shown here is derived from an EMBL/GenBank/DDBJ whole genome shotgun (WGS) entry which is preliminary data.</text>
</comment>
<dbReference type="InterPro" id="IPR011051">
    <property type="entry name" value="RmlC_Cupin_sf"/>
</dbReference>
<dbReference type="Pfam" id="PF20511">
    <property type="entry name" value="PMI_typeI_cat"/>
    <property type="match status" value="1"/>
</dbReference>
<dbReference type="GO" id="GO:0005975">
    <property type="term" value="P:carbohydrate metabolic process"/>
    <property type="evidence" value="ECO:0007669"/>
    <property type="project" value="InterPro"/>
</dbReference>
<dbReference type="GO" id="GO:0005829">
    <property type="term" value="C:cytosol"/>
    <property type="evidence" value="ECO:0007669"/>
    <property type="project" value="TreeGrafter"/>
</dbReference>
<gene>
    <name evidence="10" type="ORF">EV199_0785</name>
</gene>
<proteinExistence type="inferred from homology"/>
<dbReference type="AlphaFoldDB" id="A0A4Q7N0U9"/>
<keyword evidence="4 8" id="KW-0479">Metal-binding</keyword>
<dbReference type="SUPFAM" id="SSF51182">
    <property type="entry name" value="RmlC-like cupins"/>
    <property type="match status" value="1"/>
</dbReference>
<comment type="cofactor">
    <cofactor evidence="8">
        <name>Zn(2+)</name>
        <dbReference type="ChEBI" id="CHEBI:29105"/>
    </cofactor>
    <text evidence="8">Binds 1 zinc ion per subunit.</text>
</comment>
<evidence type="ECO:0000256" key="4">
    <source>
        <dbReference type="ARBA" id="ARBA00022723"/>
    </source>
</evidence>
<dbReference type="NCBIfam" id="TIGR00218">
    <property type="entry name" value="manA"/>
    <property type="match status" value="1"/>
</dbReference>
<dbReference type="PRINTS" id="PR00714">
    <property type="entry name" value="MAN6PISMRASE"/>
</dbReference>
<organism evidence="10 11">
    <name type="scientific">Pseudobacter ginsenosidimutans</name>
    <dbReference type="NCBI Taxonomy" id="661488"/>
    <lineage>
        <taxon>Bacteria</taxon>
        <taxon>Pseudomonadati</taxon>
        <taxon>Bacteroidota</taxon>
        <taxon>Chitinophagia</taxon>
        <taxon>Chitinophagales</taxon>
        <taxon>Chitinophagaceae</taxon>
        <taxon>Pseudobacter</taxon>
    </lineage>
</organism>
<feature type="binding site" evidence="8">
    <location>
        <position position="139"/>
    </location>
    <ligand>
        <name>Zn(2+)</name>
        <dbReference type="ChEBI" id="CHEBI:29105"/>
    </ligand>
</feature>
<evidence type="ECO:0000313" key="10">
    <source>
        <dbReference type="EMBL" id="RZS74933.1"/>
    </source>
</evidence>
<dbReference type="RefSeq" id="WP_130539354.1">
    <property type="nucleotide sequence ID" value="NZ_CP042431.1"/>
</dbReference>
<evidence type="ECO:0000256" key="5">
    <source>
        <dbReference type="ARBA" id="ARBA00022833"/>
    </source>
</evidence>
<name>A0A4Q7N0U9_9BACT</name>
<dbReference type="PIRSF" id="PIRSF001480">
    <property type="entry name" value="Mannose-6-phosphate_isomerase"/>
    <property type="match status" value="1"/>
</dbReference>
<dbReference type="OrthoDB" id="9808275at2"/>
<dbReference type="Proteomes" id="UP000293874">
    <property type="component" value="Unassembled WGS sequence"/>
</dbReference>
<feature type="binding site" evidence="8">
    <location>
        <position position="267"/>
    </location>
    <ligand>
        <name>Zn(2+)</name>
        <dbReference type="ChEBI" id="CHEBI:29105"/>
    </ligand>
</feature>
<reference evidence="10 11" key="1">
    <citation type="submission" date="2019-02" db="EMBL/GenBank/DDBJ databases">
        <title>Genomic Encyclopedia of Type Strains, Phase IV (KMG-IV): sequencing the most valuable type-strain genomes for metagenomic binning, comparative biology and taxonomic classification.</title>
        <authorList>
            <person name="Goeker M."/>
        </authorList>
    </citation>
    <scope>NUCLEOTIDE SEQUENCE [LARGE SCALE GENOMIC DNA]</scope>
    <source>
        <strain evidence="10 11">DSM 18116</strain>
    </source>
</reference>
<dbReference type="Gene3D" id="1.10.441.10">
    <property type="entry name" value="Phosphomannose Isomerase, domain 2"/>
    <property type="match status" value="1"/>
</dbReference>
<evidence type="ECO:0000256" key="8">
    <source>
        <dbReference type="PIRSR" id="PIRSR001480-2"/>
    </source>
</evidence>
<feature type="active site" evidence="7">
    <location>
        <position position="286"/>
    </location>
</feature>
<accession>A0A4Q7N0U9</accession>
<keyword evidence="5 8" id="KW-0862">Zinc</keyword>
<feature type="binding site" evidence="8">
    <location>
        <position position="104"/>
    </location>
    <ligand>
        <name>Zn(2+)</name>
        <dbReference type="ChEBI" id="CHEBI:29105"/>
    </ligand>
</feature>
<evidence type="ECO:0000256" key="2">
    <source>
        <dbReference type="ARBA" id="ARBA00010772"/>
    </source>
</evidence>
<dbReference type="InterPro" id="IPR016305">
    <property type="entry name" value="Mannose-6-P_Isomerase"/>
</dbReference>
<dbReference type="Gene3D" id="2.60.120.10">
    <property type="entry name" value="Jelly Rolls"/>
    <property type="match status" value="2"/>
</dbReference>
<sequence length="411" mass="46075">MQNNTKIFRLEGKVQHYAWGGSDYIPALLSRQNPEKQPFAEYWMGGHENAPALVVTAEGKIPLNEFIAGNPATLLGKTVNEKFGRLPYLLKVLDVKDMLSIQVHPAKSAAVAEFEAENKKGTPLNDPKRNYKDDNHKPELMVALSDFWLLHGFRSTEDTAVIIGKIPELNFLIPYHDQKDHARIYKHVMTMPQHEVNQALQPLLDRIIPLYKEGKLEKSDPSFWAARAAITFNEPGRIDRGIFSIYLFNLVRIEPDYAIFQDAGVPHAYLEGQNMEIMANSDNVLRGGLTNKHVDVDELMKHVKFTPVEPRLIMGSVEMETPEGQFAETRFKTPAPDFELRQIWLPEGEQLTVPVDTADIFFALAGKAEVKSGDTSFELNRGEAMLAIPGAEVSVKAIGDEVVIFRATAGI</sequence>
<dbReference type="InterPro" id="IPR018050">
    <property type="entry name" value="Pmannose_isomerase-type1_CS"/>
</dbReference>
<evidence type="ECO:0000259" key="9">
    <source>
        <dbReference type="Pfam" id="PF20511"/>
    </source>
</evidence>
<dbReference type="InterPro" id="IPR001250">
    <property type="entry name" value="Man6P_Isoase-1"/>
</dbReference>
<feature type="domain" description="Phosphomannose isomerase type I catalytic" evidence="9">
    <location>
        <begin position="7"/>
        <end position="155"/>
    </location>
</feature>
<keyword evidence="6 10" id="KW-0413">Isomerase</keyword>
<feature type="binding site" evidence="8">
    <location>
        <position position="102"/>
    </location>
    <ligand>
        <name>Zn(2+)</name>
        <dbReference type="ChEBI" id="CHEBI:29105"/>
    </ligand>
</feature>
<evidence type="ECO:0000256" key="1">
    <source>
        <dbReference type="ARBA" id="ARBA00000757"/>
    </source>
</evidence>
<dbReference type="CDD" id="cd07011">
    <property type="entry name" value="cupin_PMI_type_I_N"/>
    <property type="match status" value="1"/>
</dbReference>
<dbReference type="GO" id="GO:0008270">
    <property type="term" value="F:zinc ion binding"/>
    <property type="evidence" value="ECO:0007669"/>
    <property type="project" value="InterPro"/>
</dbReference>
<dbReference type="InterPro" id="IPR014710">
    <property type="entry name" value="RmlC-like_jellyroll"/>
</dbReference>
<dbReference type="GO" id="GO:0009298">
    <property type="term" value="P:GDP-mannose biosynthetic process"/>
    <property type="evidence" value="ECO:0007669"/>
    <property type="project" value="InterPro"/>
</dbReference>
<dbReference type="PANTHER" id="PTHR10309">
    <property type="entry name" value="MANNOSE-6-PHOSPHATE ISOMERASE"/>
    <property type="match status" value="1"/>
</dbReference>
<dbReference type="PANTHER" id="PTHR10309:SF0">
    <property type="entry name" value="MANNOSE-6-PHOSPHATE ISOMERASE"/>
    <property type="match status" value="1"/>
</dbReference>
<dbReference type="PROSITE" id="PS00965">
    <property type="entry name" value="PMI_I_1"/>
    <property type="match status" value="1"/>
</dbReference>
<dbReference type="GO" id="GO:0004476">
    <property type="term" value="F:mannose-6-phosphate isomerase activity"/>
    <property type="evidence" value="ECO:0007669"/>
    <property type="project" value="UniProtKB-EC"/>
</dbReference>
<comment type="catalytic activity">
    <reaction evidence="1">
        <text>D-mannose 6-phosphate = D-fructose 6-phosphate</text>
        <dbReference type="Rhea" id="RHEA:12356"/>
        <dbReference type="ChEBI" id="CHEBI:58735"/>
        <dbReference type="ChEBI" id="CHEBI:61527"/>
        <dbReference type="EC" id="5.3.1.8"/>
    </reaction>
</comment>
<comment type="similarity">
    <text evidence="2">Belongs to the mannose-6-phosphate isomerase type 1 family.</text>
</comment>
<evidence type="ECO:0000256" key="6">
    <source>
        <dbReference type="ARBA" id="ARBA00023235"/>
    </source>
</evidence>
<dbReference type="InterPro" id="IPR046457">
    <property type="entry name" value="PMI_typeI_cat"/>
</dbReference>
<evidence type="ECO:0000256" key="7">
    <source>
        <dbReference type="PIRSR" id="PIRSR001480-1"/>
    </source>
</evidence>